<dbReference type="Gene3D" id="3.40.50.1000">
    <property type="entry name" value="HAD superfamily/HAD-like"/>
    <property type="match status" value="1"/>
</dbReference>
<dbReference type="InterPro" id="IPR023198">
    <property type="entry name" value="PGP-like_dom2"/>
</dbReference>
<name>A0A2T0BIP4_9CLOT</name>
<dbReference type="EMBL" id="PVXQ01000005">
    <property type="protein sequence ID" value="PRR83766.1"/>
    <property type="molecule type" value="Genomic_DNA"/>
</dbReference>
<sequence length="229" mass="26333">MYKCCIFDLDGTLVNSIKAISYTTNLTLKKYGLGSIDEDQYKIFVGDGYKKLVERALIYCGDKTLIHYEDALVTYMEYFKVHYMYEVKAYDGIKDMLHYLKKNNIKIAVLSNKPHERTIDNVRGIFGIEYFDKIYGEKDDVKRKPDPEGAIITAKELGILTEHCLYIGDTDTDMKTGIGAGMDTIGVTWGFRNREELESYNPKYVIDNPNEIIDIINDHRSKIDNSICI</sequence>
<dbReference type="NCBIfam" id="TIGR01509">
    <property type="entry name" value="HAD-SF-IA-v3"/>
    <property type="match status" value="1"/>
</dbReference>
<dbReference type="SFLD" id="SFLDG01129">
    <property type="entry name" value="C1.5:_HAD__Beta-PGM__Phosphata"/>
    <property type="match status" value="1"/>
</dbReference>
<dbReference type="InterPro" id="IPR050155">
    <property type="entry name" value="HAD-like_hydrolase_sf"/>
</dbReference>
<dbReference type="GO" id="GO:0008967">
    <property type="term" value="F:phosphoglycolate phosphatase activity"/>
    <property type="evidence" value="ECO:0007669"/>
    <property type="project" value="UniProtKB-EC"/>
</dbReference>
<comment type="caution">
    <text evidence="1">The sequence shown here is derived from an EMBL/GenBank/DDBJ whole genome shotgun (WGS) entry which is preliminary data.</text>
</comment>
<dbReference type="Gene3D" id="1.10.150.240">
    <property type="entry name" value="Putative phosphatase, domain 2"/>
    <property type="match status" value="1"/>
</dbReference>
<organism evidence="1 2">
    <name type="scientific">Clostridium vincentii</name>
    <dbReference type="NCBI Taxonomy" id="52704"/>
    <lineage>
        <taxon>Bacteria</taxon>
        <taxon>Bacillati</taxon>
        <taxon>Bacillota</taxon>
        <taxon>Clostridia</taxon>
        <taxon>Eubacteriales</taxon>
        <taxon>Clostridiaceae</taxon>
        <taxon>Clostridium</taxon>
    </lineage>
</organism>
<dbReference type="SFLD" id="SFLDS00003">
    <property type="entry name" value="Haloacid_Dehalogenase"/>
    <property type="match status" value="1"/>
</dbReference>
<dbReference type="EC" id="3.1.3.18" evidence="1"/>
<dbReference type="RefSeq" id="WP_106058744.1">
    <property type="nucleotide sequence ID" value="NZ_PVXQ01000005.1"/>
</dbReference>
<reference evidence="1 2" key="1">
    <citation type="submission" date="2018-03" db="EMBL/GenBank/DDBJ databases">
        <title>Genome sequence of Clostridium vincentii DSM 10228.</title>
        <authorList>
            <person name="Poehlein A."/>
            <person name="Daniel R."/>
        </authorList>
    </citation>
    <scope>NUCLEOTIDE SEQUENCE [LARGE SCALE GENOMIC DNA]</scope>
    <source>
        <strain evidence="1 2">DSM 10228</strain>
    </source>
</reference>
<dbReference type="Proteomes" id="UP000239471">
    <property type="component" value="Unassembled WGS sequence"/>
</dbReference>
<keyword evidence="1" id="KW-0378">Hydrolase</keyword>
<dbReference type="GO" id="GO:0006281">
    <property type="term" value="P:DNA repair"/>
    <property type="evidence" value="ECO:0007669"/>
    <property type="project" value="TreeGrafter"/>
</dbReference>
<proteinExistence type="predicted"/>
<dbReference type="InterPro" id="IPR006439">
    <property type="entry name" value="HAD-SF_hydro_IA"/>
</dbReference>
<evidence type="ECO:0000313" key="1">
    <source>
        <dbReference type="EMBL" id="PRR83766.1"/>
    </source>
</evidence>
<dbReference type="SUPFAM" id="SSF56784">
    <property type="entry name" value="HAD-like"/>
    <property type="match status" value="1"/>
</dbReference>
<protein>
    <submittedName>
        <fullName evidence="1">Phosphoglycolate phosphatase</fullName>
        <ecNumber evidence="1">3.1.3.18</ecNumber>
    </submittedName>
</protein>
<dbReference type="InterPro" id="IPR036412">
    <property type="entry name" value="HAD-like_sf"/>
</dbReference>
<dbReference type="SFLD" id="SFLDG01135">
    <property type="entry name" value="C1.5.6:_HAD__Beta-PGM__Phospha"/>
    <property type="match status" value="1"/>
</dbReference>
<dbReference type="GO" id="GO:0005829">
    <property type="term" value="C:cytosol"/>
    <property type="evidence" value="ECO:0007669"/>
    <property type="project" value="TreeGrafter"/>
</dbReference>
<gene>
    <name evidence="1" type="primary">gph</name>
    <name evidence="1" type="ORF">CLVI_07130</name>
</gene>
<dbReference type="AlphaFoldDB" id="A0A2T0BIP4"/>
<accession>A0A2T0BIP4</accession>
<evidence type="ECO:0000313" key="2">
    <source>
        <dbReference type="Proteomes" id="UP000239471"/>
    </source>
</evidence>
<dbReference type="OrthoDB" id="9807630at2"/>
<dbReference type="InterPro" id="IPR041492">
    <property type="entry name" value="HAD_2"/>
</dbReference>
<dbReference type="InterPro" id="IPR023214">
    <property type="entry name" value="HAD_sf"/>
</dbReference>
<dbReference type="PANTHER" id="PTHR43434">
    <property type="entry name" value="PHOSPHOGLYCOLATE PHOSPHATASE"/>
    <property type="match status" value="1"/>
</dbReference>
<keyword evidence="2" id="KW-1185">Reference proteome</keyword>
<dbReference type="PANTHER" id="PTHR43434:SF1">
    <property type="entry name" value="PHOSPHOGLYCOLATE PHOSPHATASE"/>
    <property type="match status" value="1"/>
</dbReference>
<dbReference type="Pfam" id="PF13419">
    <property type="entry name" value="HAD_2"/>
    <property type="match status" value="1"/>
</dbReference>
<dbReference type="NCBIfam" id="TIGR01549">
    <property type="entry name" value="HAD-SF-IA-v1"/>
    <property type="match status" value="1"/>
</dbReference>